<keyword evidence="2" id="KW-1185">Reference proteome</keyword>
<evidence type="ECO:0000313" key="3">
    <source>
        <dbReference type="RefSeq" id="XP_040475977.1"/>
    </source>
</evidence>
<evidence type="ECO:0000256" key="1">
    <source>
        <dbReference type="SAM" id="MobiDB-lite"/>
    </source>
</evidence>
<dbReference type="Proteomes" id="UP000261680">
    <property type="component" value="Unplaced"/>
</dbReference>
<feature type="region of interest" description="Disordered" evidence="1">
    <location>
        <begin position="257"/>
        <end position="315"/>
    </location>
</feature>
<dbReference type="InterPro" id="IPR052622">
    <property type="entry name" value="Glycosyltransferase_G1"/>
</dbReference>
<dbReference type="CTD" id="144423"/>
<dbReference type="AlphaFoldDB" id="A0A8M1F2B8"/>
<dbReference type="PANTHER" id="PTHR46660">
    <property type="match status" value="1"/>
</dbReference>
<dbReference type="SUPFAM" id="SSF53756">
    <property type="entry name" value="UDP-Glycosyltransferase/glycogen phosphorylase"/>
    <property type="match status" value="1"/>
</dbReference>
<feature type="compositionally biased region" description="Pro residues" evidence="1">
    <location>
        <begin position="296"/>
        <end position="307"/>
    </location>
</feature>
<gene>
    <name evidence="3" type="primary">GLT1D1</name>
</gene>
<protein>
    <submittedName>
        <fullName evidence="3">Glycosyltransferase 1 domain-containing protein 1 isoform X6</fullName>
    </submittedName>
</protein>
<evidence type="ECO:0000313" key="2">
    <source>
        <dbReference type="Proteomes" id="UP000261680"/>
    </source>
</evidence>
<name>A0A8M1F2B8_URSMA</name>
<reference evidence="3" key="1">
    <citation type="submission" date="2025-08" db="UniProtKB">
        <authorList>
            <consortium name="RefSeq"/>
        </authorList>
    </citation>
    <scope>IDENTIFICATION</scope>
    <source>
        <tissue evidence="3">Whole blood</tissue>
    </source>
</reference>
<dbReference type="GeneID" id="103661117"/>
<organism evidence="2 3">
    <name type="scientific">Ursus maritimus</name>
    <name type="common">Polar bear</name>
    <name type="synonym">Thalarctos maritimus</name>
    <dbReference type="NCBI Taxonomy" id="29073"/>
    <lineage>
        <taxon>Eukaryota</taxon>
        <taxon>Metazoa</taxon>
        <taxon>Chordata</taxon>
        <taxon>Craniata</taxon>
        <taxon>Vertebrata</taxon>
        <taxon>Euteleostomi</taxon>
        <taxon>Mammalia</taxon>
        <taxon>Eutheria</taxon>
        <taxon>Laurasiatheria</taxon>
        <taxon>Carnivora</taxon>
        <taxon>Caniformia</taxon>
        <taxon>Ursidae</taxon>
        <taxon>Ursus</taxon>
    </lineage>
</organism>
<dbReference type="RefSeq" id="XP_040475977.1">
    <property type="nucleotide sequence ID" value="XM_040620043.1"/>
</dbReference>
<proteinExistence type="predicted"/>
<dbReference type="PANTHER" id="PTHR46660:SF2">
    <property type="entry name" value="GLYCOSYLTRANSFERASE 1 DOMAIN-CONTAINING PROTEIN 1"/>
    <property type="match status" value="1"/>
</dbReference>
<accession>A0A8M1F2B8</accession>
<sequence>MRLLFLAVLRRHTGNAVTAERVRDHLEAAGHVCLLKDAFDLESSSEVAHLIRAENLEAALALHLYRGGRLLQGHGIPFGIIFGGTDLNEDVKQREKNEVMGRVLGEARFAVAFTESMKETAQTQWDHDLRAQTSGMTRIASNSSNHQSTEWQGELFNNIKYPQPHARDKIYIQSQGVMTVPNAAFNWNTFLHRSGINQSADNLHIFLLVCGLRQVKDPLYLVDAFSEWHREEPNVYMVIVGPEETCRRWLAWEHAESTEHGTATPSPGNGDPGGTGACAPARGKDGRPRWCVPGSPCDPPFSPPPAGKGPSAAAS</sequence>